<dbReference type="AlphaFoldDB" id="A0A8K0T637"/>
<dbReference type="Gene3D" id="2.40.70.10">
    <property type="entry name" value="Acid Proteases"/>
    <property type="match status" value="1"/>
</dbReference>
<evidence type="ECO:0000313" key="5">
    <source>
        <dbReference type="EMBL" id="KAH7349734.1"/>
    </source>
</evidence>
<feature type="domain" description="Peptidase A1" evidence="4">
    <location>
        <begin position="48"/>
        <end position="415"/>
    </location>
</feature>
<feature type="chain" id="PRO_5035460965" evidence="3">
    <location>
        <begin position="20"/>
        <end position="604"/>
    </location>
</feature>
<name>A0A8K0T637_9PEZI</name>
<evidence type="ECO:0000256" key="1">
    <source>
        <dbReference type="SAM" id="MobiDB-lite"/>
    </source>
</evidence>
<keyword evidence="2" id="KW-1133">Transmembrane helix</keyword>
<organism evidence="5 6">
    <name type="scientific">Plectosphaerella cucumerina</name>
    <dbReference type="NCBI Taxonomy" id="40658"/>
    <lineage>
        <taxon>Eukaryota</taxon>
        <taxon>Fungi</taxon>
        <taxon>Dikarya</taxon>
        <taxon>Ascomycota</taxon>
        <taxon>Pezizomycotina</taxon>
        <taxon>Sordariomycetes</taxon>
        <taxon>Hypocreomycetidae</taxon>
        <taxon>Glomerellales</taxon>
        <taxon>Plectosphaerellaceae</taxon>
        <taxon>Plectosphaerella</taxon>
    </lineage>
</organism>
<keyword evidence="3" id="KW-0732">Signal</keyword>
<evidence type="ECO:0000313" key="6">
    <source>
        <dbReference type="Proteomes" id="UP000813385"/>
    </source>
</evidence>
<evidence type="ECO:0000259" key="4">
    <source>
        <dbReference type="PROSITE" id="PS51767"/>
    </source>
</evidence>
<dbReference type="Pfam" id="PF00026">
    <property type="entry name" value="Asp"/>
    <property type="match status" value="1"/>
</dbReference>
<dbReference type="PROSITE" id="PS51767">
    <property type="entry name" value="PEPTIDASE_A1"/>
    <property type="match status" value="1"/>
</dbReference>
<keyword evidence="2" id="KW-0812">Transmembrane</keyword>
<feature type="signal peptide" evidence="3">
    <location>
        <begin position="1"/>
        <end position="19"/>
    </location>
</feature>
<feature type="transmembrane region" description="Helical" evidence="2">
    <location>
        <begin position="520"/>
        <end position="544"/>
    </location>
</feature>
<evidence type="ECO:0000256" key="2">
    <source>
        <dbReference type="SAM" id="Phobius"/>
    </source>
</evidence>
<dbReference type="Proteomes" id="UP000813385">
    <property type="component" value="Unassembled WGS sequence"/>
</dbReference>
<dbReference type="InterPro" id="IPR021109">
    <property type="entry name" value="Peptidase_aspartic_dom_sf"/>
</dbReference>
<accession>A0A8K0T637</accession>
<protein>
    <submittedName>
        <fullName evidence="5">Aspartic peptidase domain-containing protein</fullName>
    </submittedName>
</protein>
<dbReference type="OrthoDB" id="4074350at2759"/>
<keyword evidence="2" id="KW-0472">Membrane</keyword>
<sequence>MELRTRVVLQLAMAMTAVASTVQMRWTTDTGSCTSDGGDCRLLGPDGPWQAVMITTGQEDAESVSQVVEIPMWPAVGSTSGVLTTSSGGEYDPFLSLSARKTGSRHEAFGPWLANVFMNMTDEGIGYREIFRFNTLTDKTEELNASIIAAEKWDIRMPNGAKFEAAAGFLGLGPSTDGDKKSPGHLEQLKKAGTITSNSFGLHIGSVALGQKGSLVLGGYEQNRALGDVGVFDLVDEMTKAFLVDVTLGVETGDSPFNKSGSMWKGVDGSEHGADVTKNIGGAAGSAAILPNPVTPYIYLPPGNCETVAEQLPVTFRQSLGLYTWNTEDPAYTRIISSPAYMGFVLADRTAKNITIKIPFKLLNLTLEAPLVDEPTPYFPCKSIDSNYGVWQLGRAFLQGAFLGFNYEKDLMYIAQAPGPDMDQSVTRTLEVDDDAILTNPAKSFEKTWRSQWTVLGGDETGPEEEGNGTAGENGSGTVPADGTNGQNPANEGGEAQLANGGGETREGLDQAGGQGSLSVGAIAGIAVGAAMVLALVAAGVFIWRRRRRQSVEEELPEKDWEADSASWAQGLGITHEMYAPRVTHEAPGVEIRHEMDGTGVGRI</sequence>
<comment type="caution">
    <text evidence="5">The sequence shown here is derived from an EMBL/GenBank/DDBJ whole genome shotgun (WGS) entry which is preliminary data.</text>
</comment>
<dbReference type="EMBL" id="JAGPXD010000006">
    <property type="protein sequence ID" value="KAH7349734.1"/>
    <property type="molecule type" value="Genomic_DNA"/>
</dbReference>
<dbReference type="InterPro" id="IPR033121">
    <property type="entry name" value="PEPTIDASE_A1"/>
</dbReference>
<gene>
    <name evidence="5" type="ORF">B0T11DRAFT_134415</name>
</gene>
<keyword evidence="6" id="KW-1185">Reference proteome</keyword>
<proteinExistence type="predicted"/>
<reference evidence="5" key="1">
    <citation type="journal article" date="2021" name="Nat. Commun.">
        <title>Genetic determinants of endophytism in the Arabidopsis root mycobiome.</title>
        <authorList>
            <person name="Mesny F."/>
            <person name="Miyauchi S."/>
            <person name="Thiergart T."/>
            <person name="Pickel B."/>
            <person name="Atanasova L."/>
            <person name="Karlsson M."/>
            <person name="Huettel B."/>
            <person name="Barry K.W."/>
            <person name="Haridas S."/>
            <person name="Chen C."/>
            <person name="Bauer D."/>
            <person name="Andreopoulos W."/>
            <person name="Pangilinan J."/>
            <person name="LaButti K."/>
            <person name="Riley R."/>
            <person name="Lipzen A."/>
            <person name="Clum A."/>
            <person name="Drula E."/>
            <person name="Henrissat B."/>
            <person name="Kohler A."/>
            <person name="Grigoriev I.V."/>
            <person name="Martin F.M."/>
            <person name="Hacquard S."/>
        </authorList>
    </citation>
    <scope>NUCLEOTIDE SEQUENCE</scope>
    <source>
        <strain evidence="5">MPI-CAGE-AT-0016</strain>
    </source>
</reference>
<evidence type="ECO:0000256" key="3">
    <source>
        <dbReference type="SAM" id="SignalP"/>
    </source>
</evidence>
<feature type="region of interest" description="Disordered" evidence="1">
    <location>
        <begin position="449"/>
        <end position="512"/>
    </location>
</feature>
<dbReference type="SUPFAM" id="SSF50630">
    <property type="entry name" value="Acid proteases"/>
    <property type="match status" value="1"/>
</dbReference>